<comment type="caution">
    <text evidence="1">The sequence shown here is derived from an EMBL/GenBank/DDBJ whole genome shotgun (WGS) entry which is preliminary data.</text>
</comment>
<evidence type="ECO:0000313" key="2">
    <source>
        <dbReference type="Proteomes" id="UP001500729"/>
    </source>
</evidence>
<accession>A0ABN1DB69</accession>
<dbReference type="EMBL" id="BAAAGS010000029">
    <property type="protein sequence ID" value="GAA0539077.1"/>
    <property type="molecule type" value="Genomic_DNA"/>
</dbReference>
<protein>
    <submittedName>
        <fullName evidence="1">DUF2505 domain-containing protein</fullName>
    </submittedName>
</protein>
<dbReference type="Pfam" id="PF10698">
    <property type="entry name" value="DUF2505"/>
    <property type="match status" value="1"/>
</dbReference>
<organism evidence="1 2">
    <name type="scientific">Saccharopolyspora erythraea</name>
    <name type="common">Streptomyces erythraeus</name>
    <dbReference type="NCBI Taxonomy" id="1836"/>
    <lineage>
        <taxon>Bacteria</taxon>
        <taxon>Bacillati</taxon>
        <taxon>Actinomycetota</taxon>
        <taxon>Actinomycetes</taxon>
        <taxon>Pseudonocardiales</taxon>
        <taxon>Pseudonocardiaceae</taxon>
        <taxon>Saccharopolyspora</taxon>
    </lineage>
</organism>
<dbReference type="Proteomes" id="UP001500729">
    <property type="component" value="Unassembled WGS sequence"/>
</dbReference>
<sequence length="185" mass="20405">MEGITVAKGNLRCMARRIEHRSTSEWPASRVYEALVDVDYLKNRLNEIGGTKTELVEHVATGEDVRFQVRQGVRAESLPPIARTVVGGDLMIDRSESWRCAEEGHYTGEIAAEIAGAPCSITGSMWLRDLAEPAGAAVSEFVVDGSVRVNVPFVGGKLEEFVCEQIQQLLAAEERYTSDWLARHS</sequence>
<keyword evidence="2" id="KW-1185">Reference proteome</keyword>
<proteinExistence type="predicted"/>
<gene>
    <name evidence="1" type="ORF">GCM10009533_42850</name>
</gene>
<reference evidence="1 2" key="1">
    <citation type="journal article" date="2019" name="Int. J. Syst. Evol. Microbiol.">
        <title>The Global Catalogue of Microorganisms (GCM) 10K type strain sequencing project: providing services to taxonomists for standard genome sequencing and annotation.</title>
        <authorList>
            <consortium name="The Broad Institute Genomics Platform"/>
            <consortium name="The Broad Institute Genome Sequencing Center for Infectious Disease"/>
            <person name="Wu L."/>
            <person name="Ma J."/>
        </authorList>
    </citation>
    <scope>NUCLEOTIDE SEQUENCE [LARGE SCALE GENOMIC DNA]</scope>
    <source>
        <strain evidence="1 2">JCM 10303</strain>
    </source>
</reference>
<evidence type="ECO:0000313" key="1">
    <source>
        <dbReference type="EMBL" id="GAA0539077.1"/>
    </source>
</evidence>
<dbReference type="InterPro" id="IPR019639">
    <property type="entry name" value="DUF2505"/>
</dbReference>
<name>A0ABN1DB69_SACER</name>